<dbReference type="InterPro" id="IPR036097">
    <property type="entry name" value="HisK_dim/P_sf"/>
</dbReference>
<evidence type="ECO:0000256" key="7">
    <source>
        <dbReference type="ARBA" id="ARBA00022679"/>
    </source>
</evidence>
<evidence type="ECO:0000256" key="2">
    <source>
        <dbReference type="ARBA" id="ARBA00004141"/>
    </source>
</evidence>
<dbReference type="InterPro" id="IPR004358">
    <property type="entry name" value="Sig_transdc_His_kin-like_C"/>
</dbReference>
<feature type="transmembrane region" description="Helical" evidence="15">
    <location>
        <begin position="204"/>
        <end position="221"/>
    </location>
</feature>
<dbReference type="SUPFAM" id="SSF158472">
    <property type="entry name" value="HAMP domain-like"/>
    <property type="match status" value="1"/>
</dbReference>
<keyword evidence="6" id="KW-0597">Phosphoprotein</keyword>
<dbReference type="GO" id="GO:0005886">
    <property type="term" value="C:plasma membrane"/>
    <property type="evidence" value="ECO:0007669"/>
    <property type="project" value="UniProtKB-SubCell"/>
</dbReference>
<dbReference type="InterPro" id="IPR003660">
    <property type="entry name" value="HAMP_dom"/>
</dbReference>
<dbReference type="Gene3D" id="6.10.340.10">
    <property type="match status" value="1"/>
</dbReference>
<proteinExistence type="predicted"/>
<organism evidence="18 19">
    <name type="scientific">Clostridium botulinum</name>
    <dbReference type="NCBI Taxonomy" id="1491"/>
    <lineage>
        <taxon>Bacteria</taxon>
        <taxon>Bacillati</taxon>
        <taxon>Bacillota</taxon>
        <taxon>Clostridia</taxon>
        <taxon>Eubacteriales</taxon>
        <taxon>Clostridiaceae</taxon>
        <taxon>Clostridium</taxon>
    </lineage>
</organism>
<keyword evidence="5" id="KW-1003">Cell membrane</keyword>
<evidence type="ECO:0000256" key="6">
    <source>
        <dbReference type="ARBA" id="ARBA00022553"/>
    </source>
</evidence>
<comment type="subcellular location">
    <subcellularLocation>
        <location evidence="3">Cell membrane</location>
    </subcellularLocation>
    <subcellularLocation>
        <location evidence="2">Membrane</location>
        <topology evidence="2">Multi-pass membrane protein</topology>
    </subcellularLocation>
</comment>
<dbReference type="InterPro" id="IPR005467">
    <property type="entry name" value="His_kinase_dom"/>
</dbReference>
<dbReference type="SMART" id="SM00304">
    <property type="entry name" value="HAMP"/>
    <property type="match status" value="1"/>
</dbReference>
<feature type="domain" description="HAMP" evidence="17">
    <location>
        <begin position="222"/>
        <end position="274"/>
    </location>
</feature>
<reference evidence="18 19" key="1">
    <citation type="submission" date="2019-02" db="EMBL/GenBank/DDBJ databases">
        <title>Genome sequencing of Clostridium botulinum clinical isolates.</title>
        <authorList>
            <person name="Brunt J."/>
            <person name="Van Vliet A.H.M."/>
            <person name="Stringer S.C."/>
            <person name="Grant K.A."/>
            <person name="Carter A.C."/>
            <person name="Peck M.W."/>
        </authorList>
    </citation>
    <scope>NUCLEOTIDE SEQUENCE [LARGE SCALE GENOMIC DNA]</scope>
    <source>
        <strain evidence="18 19">H113700579</strain>
    </source>
</reference>
<keyword evidence="14 15" id="KW-0472">Membrane</keyword>
<dbReference type="PRINTS" id="PR00344">
    <property type="entry name" value="BCTRLSENSOR"/>
</dbReference>
<keyword evidence="12 15" id="KW-1133">Transmembrane helix</keyword>
<dbReference type="SMART" id="SM00388">
    <property type="entry name" value="HisKA"/>
    <property type="match status" value="1"/>
</dbReference>
<feature type="domain" description="Histidine kinase" evidence="16">
    <location>
        <begin position="289"/>
        <end position="506"/>
    </location>
</feature>
<dbReference type="PANTHER" id="PTHR45528">
    <property type="entry name" value="SENSOR HISTIDINE KINASE CPXA"/>
    <property type="match status" value="1"/>
</dbReference>
<dbReference type="InterPro" id="IPR003594">
    <property type="entry name" value="HATPase_dom"/>
</dbReference>
<dbReference type="GO" id="GO:0005524">
    <property type="term" value="F:ATP binding"/>
    <property type="evidence" value="ECO:0007669"/>
    <property type="project" value="UniProtKB-KW"/>
</dbReference>
<dbReference type="FunFam" id="1.10.287.130:FF:000008">
    <property type="entry name" value="Two-component sensor histidine kinase"/>
    <property type="match status" value="1"/>
</dbReference>
<evidence type="ECO:0000256" key="5">
    <source>
        <dbReference type="ARBA" id="ARBA00022475"/>
    </source>
</evidence>
<evidence type="ECO:0000256" key="12">
    <source>
        <dbReference type="ARBA" id="ARBA00022989"/>
    </source>
</evidence>
<dbReference type="PROSITE" id="PS50885">
    <property type="entry name" value="HAMP"/>
    <property type="match status" value="1"/>
</dbReference>
<sequence>MKSKKKFKDLYERYGEKLVALRIYKFFRSICLRLRINIERSIRFELMLVIGVCFLLSFTFYNFTDVLLRKEYRNPEVFYDYESTEKEANMLLKELERTEHLKIDDSKDIAKILNSPMYNNSKVYITNTEGTVIFKTSNVYEETIDIYSVFRDIISNENETNNTARERIHIMPLKMDNTRLYLIYSKVPKAEIVYNTVEMSNSSLALSLTFIIFIISFVVITNNKMKYLDEIACGLKTIANGNLNYRIEEKGRDEIRKIANNINNMAKEIGEKIQAERDAEKTKTDLITNVSHDLRTPLTSIMGYIGLVREDRYKNKEEMNEYLNIAYNKAQKLNILIEDLFEYTKLNNNGMKLSKEKVNLCELLSQLIEEMTPIVDENLVSINKKFDIDKAYVFIDIVKMLRVFENLIMNAVKYSIKPGEIIIGLYQKDDYITFVCRNKGEYISKEKLDKVFDRFYRVDESRNTNTGGSGLGLAISKNIINLHEGKIWAECIDDNISFYVNLKIENSE</sequence>
<dbReference type="Pfam" id="PF00512">
    <property type="entry name" value="HisKA"/>
    <property type="match status" value="1"/>
</dbReference>
<keyword evidence="8 15" id="KW-0812">Transmembrane</keyword>
<evidence type="ECO:0000256" key="9">
    <source>
        <dbReference type="ARBA" id="ARBA00022741"/>
    </source>
</evidence>
<comment type="catalytic activity">
    <reaction evidence="1">
        <text>ATP + protein L-histidine = ADP + protein N-phospho-L-histidine.</text>
        <dbReference type="EC" id="2.7.13.3"/>
    </reaction>
</comment>
<evidence type="ECO:0000256" key="11">
    <source>
        <dbReference type="ARBA" id="ARBA00022840"/>
    </source>
</evidence>
<keyword evidence="11" id="KW-0067">ATP-binding</keyword>
<protein>
    <recommendedName>
        <fullName evidence="4">histidine kinase</fullName>
        <ecNumber evidence="4">2.7.13.3</ecNumber>
    </recommendedName>
</protein>
<evidence type="ECO:0000313" key="19">
    <source>
        <dbReference type="Proteomes" id="UP000472355"/>
    </source>
</evidence>
<keyword evidence="10 18" id="KW-0418">Kinase</keyword>
<dbReference type="CDD" id="cd06225">
    <property type="entry name" value="HAMP"/>
    <property type="match status" value="1"/>
</dbReference>
<evidence type="ECO:0000313" key="18">
    <source>
        <dbReference type="EMBL" id="NFA42369.1"/>
    </source>
</evidence>
<evidence type="ECO:0000256" key="8">
    <source>
        <dbReference type="ARBA" id="ARBA00022692"/>
    </source>
</evidence>
<comment type="caution">
    <text evidence="18">The sequence shown here is derived from an EMBL/GenBank/DDBJ whole genome shotgun (WGS) entry which is preliminary data.</text>
</comment>
<dbReference type="SMART" id="SM00387">
    <property type="entry name" value="HATPase_c"/>
    <property type="match status" value="1"/>
</dbReference>
<dbReference type="InterPro" id="IPR003661">
    <property type="entry name" value="HisK_dim/P_dom"/>
</dbReference>
<dbReference type="SUPFAM" id="SSF55874">
    <property type="entry name" value="ATPase domain of HSP90 chaperone/DNA topoisomerase II/histidine kinase"/>
    <property type="match status" value="1"/>
</dbReference>
<evidence type="ECO:0000256" key="14">
    <source>
        <dbReference type="ARBA" id="ARBA00023136"/>
    </source>
</evidence>
<dbReference type="EMBL" id="SGKU01000015">
    <property type="protein sequence ID" value="NFA42369.1"/>
    <property type="molecule type" value="Genomic_DNA"/>
</dbReference>
<evidence type="ECO:0000256" key="3">
    <source>
        <dbReference type="ARBA" id="ARBA00004236"/>
    </source>
</evidence>
<keyword evidence="13" id="KW-0902">Two-component regulatory system</keyword>
<dbReference type="CDD" id="cd00082">
    <property type="entry name" value="HisKA"/>
    <property type="match status" value="1"/>
</dbReference>
<dbReference type="InterPro" id="IPR036890">
    <property type="entry name" value="HATPase_C_sf"/>
</dbReference>
<dbReference type="PROSITE" id="PS50109">
    <property type="entry name" value="HIS_KIN"/>
    <property type="match status" value="1"/>
</dbReference>
<accession>A0A6M0SNR5</accession>
<dbReference type="Gene3D" id="3.30.565.10">
    <property type="entry name" value="Histidine kinase-like ATPase, C-terminal domain"/>
    <property type="match status" value="1"/>
</dbReference>
<gene>
    <name evidence="18" type="ORF">EXM65_07175</name>
</gene>
<evidence type="ECO:0000256" key="1">
    <source>
        <dbReference type="ARBA" id="ARBA00000085"/>
    </source>
</evidence>
<dbReference type="Proteomes" id="UP000472355">
    <property type="component" value="Unassembled WGS sequence"/>
</dbReference>
<dbReference type="Gene3D" id="1.10.287.130">
    <property type="match status" value="1"/>
</dbReference>
<keyword evidence="7" id="KW-0808">Transferase</keyword>
<keyword evidence="9" id="KW-0547">Nucleotide-binding</keyword>
<dbReference type="Pfam" id="PF00672">
    <property type="entry name" value="HAMP"/>
    <property type="match status" value="1"/>
</dbReference>
<evidence type="ECO:0000256" key="15">
    <source>
        <dbReference type="SAM" id="Phobius"/>
    </source>
</evidence>
<dbReference type="SUPFAM" id="SSF47384">
    <property type="entry name" value="Homodimeric domain of signal transducing histidine kinase"/>
    <property type="match status" value="1"/>
</dbReference>
<feature type="transmembrane region" description="Helical" evidence="15">
    <location>
        <begin position="42"/>
        <end position="63"/>
    </location>
</feature>
<evidence type="ECO:0000256" key="10">
    <source>
        <dbReference type="ARBA" id="ARBA00022777"/>
    </source>
</evidence>
<dbReference type="AlphaFoldDB" id="A0A6M0SNR5"/>
<dbReference type="InterPro" id="IPR050398">
    <property type="entry name" value="HssS/ArlS-like"/>
</dbReference>
<evidence type="ECO:0000256" key="4">
    <source>
        <dbReference type="ARBA" id="ARBA00012438"/>
    </source>
</evidence>
<evidence type="ECO:0000256" key="13">
    <source>
        <dbReference type="ARBA" id="ARBA00023012"/>
    </source>
</evidence>
<evidence type="ECO:0000259" key="17">
    <source>
        <dbReference type="PROSITE" id="PS50885"/>
    </source>
</evidence>
<dbReference type="FunFam" id="3.30.565.10:FF:000013">
    <property type="entry name" value="Two-component sensor histidine kinase"/>
    <property type="match status" value="1"/>
</dbReference>
<name>A0A6M0SNR5_CLOBO</name>
<dbReference type="GO" id="GO:0000155">
    <property type="term" value="F:phosphorelay sensor kinase activity"/>
    <property type="evidence" value="ECO:0007669"/>
    <property type="project" value="InterPro"/>
</dbReference>
<dbReference type="Pfam" id="PF02518">
    <property type="entry name" value="HATPase_c"/>
    <property type="match status" value="1"/>
</dbReference>
<evidence type="ECO:0000259" key="16">
    <source>
        <dbReference type="PROSITE" id="PS50109"/>
    </source>
</evidence>
<dbReference type="PANTHER" id="PTHR45528:SF8">
    <property type="entry name" value="HISTIDINE KINASE"/>
    <property type="match status" value="1"/>
</dbReference>
<dbReference type="EC" id="2.7.13.3" evidence="4"/>